<comment type="function">
    <text evidence="1">Catalyzes the sodium-dependent transport of glutamate.</text>
</comment>
<keyword evidence="1" id="KW-1003">Cell membrane</keyword>
<keyword evidence="1" id="KW-0812">Transmembrane</keyword>
<feature type="transmembrane region" description="Helical" evidence="1">
    <location>
        <begin position="6"/>
        <end position="22"/>
    </location>
</feature>
<evidence type="ECO:0000256" key="2">
    <source>
        <dbReference type="NCBIfam" id="TIGR00210"/>
    </source>
</evidence>
<proteinExistence type="inferred from homology"/>
<reference evidence="3 4" key="1">
    <citation type="submission" date="2018-05" db="EMBL/GenBank/DDBJ databases">
        <title>Novel Campyloabacter and Helicobacter Species and Strains.</title>
        <authorList>
            <person name="Mannion A.J."/>
            <person name="Shen Z."/>
            <person name="Fox J.G."/>
        </authorList>
    </citation>
    <scope>NUCLEOTIDE SEQUENCE [LARGE SCALE GENOMIC DNA]</scope>
    <source>
        <strain evidence="4">MIT17-670</strain>
    </source>
</reference>
<comment type="similarity">
    <text evidence="1">Belongs to the glutamate:Na(+) symporter (ESS) (TC 2.A.27) family.</text>
</comment>
<sequence length="396" mass="43264">MKFESLSVLAISIGVLLFGMFLKKRFLILEKFCIPSPVIGGFLVSIVVWLLSFIEVKIDFDTSLQTPLMVAFFTVIGLSGSFKLLKVGGTMLLIYLSCCWFMALMQNVIGISMMSLFDLNKLYGILCGSVSLEGGHGNAIAFGGMVEELSDLNNAKVLAIAAATFGLISGSLLGGPVARYLINKHKLKITTNQDIKDTDPLKHEIHIASYKDFLKSLFLILCIICIGFYLSSKFTHFSGYSLPSYVGAMLIAIVVRNINDIFNIFKLNQYTIDTISELSLGIFLTMAMMSLKINELSAVAAPLFITLMVQVLFLLFFAIFVVFRLCGKNYDSAIMCAGLMGHGLGATPNAVANMNAVCTRYGLVSKQAFLIVPLCGAVLIDMLAIPLNTYLINLFA</sequence>
<dbReference type="InterPro" id="IPR004445">
    <property type="entry name" value="GltS"/>
</dbReference>
<dbReference type="GO" id="GO:0005886">
    <property type="term" value="C:plasma membrane"/>
    <property type="evidence" value="ECO:0007669"/>
    <property type="project" value="UniProtKB-SubCell"/>
</dbReference>
<accession>A0A4U7BUY6</accession>
<dbReference type="AlphaFoldDB" id="A0A4U7BUY6"/>
<feature type="transmembrane region" description="Helical" evidence="1">
    <location>
        <begin position="34"/>
        <end position="54"/>
    </location>
</feature>
<dbReference type="Pfam" id="PF03616">
    <property type="entry name" value="Glt_symporter"/>
    <property type="match status" value="1"/>
</dbReference>
<feature type="transmembrane region" description="Helical" evidence="1">
    <location>
        <begin position="66"/>
        <end position="85"/>
    </location>
</feature>
<name>A0A4U7BUY6_9BACT</name>
<comment type="caution">
    <text evidence="3">The sequence shown here is derived from an EMBL/GenBank/DDBJ whole genome shotgun (WGS) entry which is preliminary data.</text>
</comment>
<evidence type="ECO:0000256" key="1">
    <source>
        <dbReference type="HAMAP-Rule" id="MF_02062"/>
    </source>
</evidence>
<dbReference type="PANTHER" id="PTHR36178:SF1">
    <property type="entry name" value="SODIUM_GLUTAMATE SYMPORTER"/>
    <property type="match status" value="1"/>
</dbReference>
<dbReference type="Proteomes" id="UP000310353">
    <property type="component" value="Unassembled WGS sequence"/>
</dbReference>
<keyword evidence="1" id="KW-0406">Ion transport</keyword>
<keyword evidence="1" id="KW-0769">Symport</keyword>
<organism evidence="3 4">
    <name type="scientific">Campylobacter aviculae</name>
    <dbReference type="NCBI Taxonomy" id="2510190"/>
    <lineage>
        <taxon>Bacteria</taxon>
        <taxon>Pseudomonadati</taxon>
        <taxon>Campylobacterota</taxon>
        <taxon>Epsilonproteobacteria</taxon>
        <taxon>Campylobacterales</taxon>
        <taxon>Campylobacteraceae</taxon>
        <taxon>Campylobacter</taxon>
    </lineage>
</organism>
<dbReference type="HAMAP" id="MF_02062">
    <property type="entry name" value="GltS"/>
    <property type="match status" value="1"/>
</dbReference>
<protein>
    <recommendedName>
        <fullName evidence="1 2">Sodium/glutamate symporter</fullName>
    </recommendedName>
</protein>
<feature type="transmembrane region" description="Helical" evidence="1">
    <location>
        <begin position="92"/>
        <end position="114"/>
    </location>
</feature>
<keyword evidence="1" id="KW-0915">Sodium</keyword>
<keyword evidence="4" id="KW-1185">Reference proteome</keyword>
<keyword evidence="1" id="KW-1133">Transmembrane helix</keyword>
<dbReference type="GO" id="GO:0015501">
    <property type="term" value="F:glutamate:sodium symporter activity"/>
    <property type="evidence" value="ECO:0007669"/>
    <property type="project" value="UniProtKB-UniRule"/>
</dbReference>
<feature type="transmembrane region" description="Helical" evidence="1">
    <location>
        <begin position="237"/>
        <end position="258"/>
    </location>
</feature>
<dbReference type="OrthoDB" id="4921038at2"/>
<dbReference type="GO" id="GO:0015813">
    <property type="term" value="P:L-glutamate transmembrane transport"/>
    <property type="evidence" value="ECO:0007669"/>
    <property type="project" value="UniProtKB-UniRule"/>
</dbReference>
<keyword evidence="1" id="KW-0472">Membrane</keyword>
<feature type="transmembrane region" description="Helical" evidence="1">
    <location>
        <begin position="303"/>
        <end position="325"/>
    </location>
</feature>
<keyword evidence="1" id="KW-0813">Transport</keyword>
<feature type="transmembrane region" description="Helical" evidence="1">
    <location>
        <begin position="270"/>
        <end position="291"/>
    </location>
</feature>
<dbReference type="PANTHER" id="PTHR36178">
    <property type="entry name" value="SLR0625 PROTEIN"/>
    <property type="match status" value="1"/>
</dbReference>
<feature type="transmembrane region" description="Helical" evidence="1">
    <location>
        <begin position="369"/>
        <end position="392"/>
    </location>
</feature>
<keyword evidence="1" id="KW-0739">Sodium transport</keyword>
<gene>
    <name evidence="3" type="primary">gltS</name>
    <name evidence="3" type="ORF">CQA76_00995</name>
</gene>
<evidence type="ECO:0000313" key="3">
    <source>
        <dbReference type="EMBL" id="TKX32894.1"/>
    </source>
</evidence>
<evidence type="ECO:0000313" key="4">
    <source>
        <dbReference type="Proteomes" id="UP000310353"/>
    </source>
</evidence>
<keyword evidence="1" id="KW-0029">Amino-acid transport</keyword>
<dbReference type="NCBIfam" id="TIGR00210">
    <property type="entry name" value="gltS"/>
    <property type="match status" value="1"/>
</dbReference>
<dbReference type="RefSeq" id="WP_137621595.1">
    <property type="nucleotide sequence ID" value="NZ_NXMA01000002.1"/>
</dbReference>
<dbReference type="EMBL" id="NXMA01000002">
    <property type="protein sequence ID" value="TKX32894.1"/>
    <property type="molecule type" value="Genomic_DNA"/>
</dbReference>
<comment type="subcellular location">
    <subcellularLocation>
        <location evidence="1">Cell membrane</location>
        <topology evidence="1">Multi-pass membrane protein</topology>
    </subcellularLocation>
</comment>
<feature type="transmembrane region" description="Helical" evidence="1">
    <location>
        <begin position="157"/>
        <end position="182"/>
    </location>
</feature>
<feature type="transmembrane region" description="Helical" evidence="1">
    <location>
        <begin position="213"/>
        <end position="231"/>
    </location>
</feature>